<keyword evidence="2" id="KW-0808">Transferase</keyword>
<dbReference type="InterPro" id="IPR016181">
    <property type="entry name" value="Acyl_CoA_acyltransferase"/>
</dbReference>
<dbReference type="OrthoDB" id="5365947at2"/>
<evidence type="ECO:0000259" key="1">
    <source>
        <dbReference type="Pfam" id="PF00583"/>
    </source>
</evidence>
<organism evidence="2 3">
    <name type="scientific">Breznakibacter xylanolyticus</name>
    <dbReference type="NCBI Taxonomy" id="990"/>
    <lineage>
        <taxon>Bacteria</taxon>
        <taxon>Pseudomonadati</taxon>
        <taxon>Bacteroidota</taxon>
        <taxon>Bacteroidia</taxon>
        <taxon>Marinilabiliales</taxon>
        <taxon>Marinilabiliaceae</taxon>
        <taxon>Breznakibacter</taxon>
    </lineage>
</organism>
<dbReference type="RefSeq" id="WP_111444414.1">
    <property type="nucleotide sequence ID" value="NZ_QKZK01000004.1"/>
</dbReference>
<accession>A0A2W7QCA7</accession>
<dbReference type="Pfam" id="PF00583">
    <property type="entry name" value="Acetyltransf_1"/>
    <property type="match status" value="1"/>
</dbReference>
<dbReference type="CDD" id="cd04301">
    <property type="entry name" value="NAT_SF"/>
    <property type="match status" value="1"/>
</dbReference>
<name>A0A2W7QCA7_9BACT</name>
<dbReference type="Proteomes" id="UP000249239">
    <property type="component" value="Unassembled WGS sequence"/>
</dbReference>
<dbReference type="Gene3D" id="3.40.630.30">
    <property type="match status" value="1"/>
</dbReference>
<reference evidence="2 3" key="1">
    <citation type="submission" date="2018-06" db="EMBL/GenBank/DDBJ databases">
        <title>Genomic Encyclopedia of Archaeal and Bacterial Type Strains, Phase II (KMG-II): from individual species to whole genera.</title>
        <authorList>
            <person name="Goeker M."/>
        </authorList>
    </citation>
    <scope>NUCLEOTIDE SEQUENCE [LARGE SCALE GENOMIC DNA]</scope>
    <source>
        <strain evidence="2 3">DSM 6779</strain>
    </source>
</reference>
<keyword evidence="3" id="KW-1185">Reference proteome</keyword>
<dbReference type="GO" id="GO:0016747">
    <property type="term" value="F:acyltransferase activity, transferring groups other than amino-acyl groups"/>
    <property type="evidence" value="ECO:0007669"/>
    <property type="project" value="InterPro"/>
</dbReference>
<sequence length="178" mass="19873">MIESIRFIEPSQHLTELIFVSDVCFGKGYLGFPDFQSQQAVCLGGFIGGQLVGFALNQCISLFTWPDDLEVMKPDLPVHLVKSIAVLPEFRHQGLGDGLLSASLALPQLSSCAYVVGYAWKQVDRVPVHHQFVRHGFLPMMEMPMFWYNDSLAKGYHCDLCGAPPCNCSALFYLKKNI</sequence>
<gene>
    <name evidence="2" type="ORF">LX69_00696</name>
</gene>
<evidence type="ECO:0000313" key="3">
    <source>
        <dbReference type="Proteomes" id="UP000249239"/>
    </source>
</evidence>
<comment type="caution">
    <text evidence="2">The sequence shown here is derived from an EMBL/GenBank/DDBJ whole genome shotgun (WGS) entry which is preliminary data.</text>
</comment>
<proteinExistence type="predicted"/>
<dbReference type="EMBL" id="QKZK01000004">
    <property type="protein sequence ID" value="PZX19429.1"/>
    <property type="molecule type" value="Genomic_DNA"/>
</dbReference>
<feature type="domain" description="N-acetyltransferase" evidence="1">
    <location>
        <begin position="38"/>
        <end position="137"/>
    </location>
</feature>
<dbReference type="AlphaFoldDB" id="A0A2W7QCA7"/>
<dbReference type="SUPFAM" id="SSF55729">
    <property type="entry name" value="Acyl-CoA N-acyltransferases (Nat)"/>
    <property type="match status" value="1"/>
</dbReference>
<dbReference type="InterPro" id="IPR000182">
    <property type="entry name" value="GNAT_dom"/>
</dbReference>
<evidence type="ECO:0000313" key="2">
    <source>
        <dbReference type="EMBL" id="PZX19429.1"/>
    </source>
</evidence>
<protein>
    <submittedName>
        <fullName evidence="2">Acetyltransferase (GNAT) family protein</fullName>
    </submittedName>
</protein>